<name>A0AAQ3Q3T5_9LILI</name>
<keyword evidence="12" id="KW-1185">Reference proteome</keyword>
<protein>
    <recommendedName>
        <fullName evidence="2">RING-type E3 ubiquitin transferase</fullName>
        <ecNumber evidence="2">2.3.2.27</ecNumber>
    </recommendedName>
</protein>
<sequence>MDDSMGRRTATGIIFTKGGCSITCSEQKYHDKRIRYCSRLGCCASIYSAKDTQVAEQEKASFRSRSSKSLFASDSRDSRGEQRHRRSNEEVDVAESSNRPGDSNKLKCSRRLLDRKDSVTSRRLGKNEKSFSVTLRPLVESEKVHHCSENATGEVGSSGTKLSSRASNEVTRKPRYHYKENSSTPQSSSSRGKSIISSSKGSSSGSSSNNTSLPYHHAPRRSRNQPTNNMNVLSVRTRQSPPGGTRTRPSGQVDASILSRNPVSTSQHSVRESRAVPQSSSRSSRDFRHFYQNRQPGSSSRSVRNRPFYEPVDNGTPTFDSTSEDSNGYAHLNVGSVAEVLLELERIEQDEGLTYEQLSILGNHLFLDGLSFHDQYRDMRMDIDNMTYEELLALGEEMGTVSTALTEEALTKCLTRSNYRPASRISASCGLNEADVKCSICQEEYAVGDELGKLACEHYYHVTCIHQWLRLKNWCPICKASVSPTP</sequence>
<dbReference type="PANTHER" id="PTHR22937">
    <property type="entry name" value="E3 UBIQUITIN-PROTEIN LIGASE RNF165"/>
    <property type="match status" value="1"/>
</dbReference>
<feature type="region of interest" description="Disordered" evidence="9">
    <location>
        <begin position="65"/>
        <end position="112"/>
    </location>
</feature>
<evidence type="ECO:0000256" key="6">
    <source>
        <dbReference type="ARBA" id="ARBA00022786"/>
    </source>
</evidence>
<dbReference type="InterPro" id="IPR013083">
    <property type="entry name" value="Znf_RING/FYVE/PHD"/>
</dbReference>
<dbReference type="SUPFAM" id="SSF57850">
    <property type="entry name" value="RING/U-box"/>
    <property type="match status" value="1"/>
</dbReference>
<evidence type="ECO:0000256" key="5">
    <source>
        <dbReference type="ARBA" id="ARBA00022771"/>
    </source>
</evidence>
<dbReference type="SMART" id="SM00184">
    <property type="entry name" value="RING"/>
    <property type="match status" value="1"/>
</dbReference>
<dbReference type="InterPro" id="IPR001841">
    <property type="entry name" value="Znf_RING"/>
</dbReference>
<organism evidence="11 12">
    <name type="scientific">Canna indica</name>
    <name type="common">Indian-shot</name>
    <dbReference type="NCBI Taxonomy" id="4628"/>
    <lineage>
        <taxon>Eukaryota</taxon>
        <taxon>Viridiplantae</taxon>
        <taxon>Streptophyta</taxon>
        <taxon>Embryophyta</taxon>
        <taxon>Tracheophyta</taxon>
        <taxon>Spermatophyta</taxon>
        <taxon>Magnoliopsida</taxon>
        <taxon>Liliopsida</taxon>
        <taxon>Zingiberales</taxon>
        <taxon>Cannaceae</taxon>
        <taxon>Canna</taxon>
    </lineage>
</organism>
<keyword evidence="4" id="KW-0479">Metal-binding</keyword>
<dbReference type="InterPro" id="IPR045191">
    <property type="entry name" value="MBR1/2-like"/>
</dbReference>
<evidence type="ECO:0000256" key="4">
    <source>
        <dbReference type="ARBA" id="ARBA00022723"/>
    </source>
</evidence>
<evidence type="ECO:0000313" key="11">
    <source>
        <dbReference type="EMBL" id="WOK95017.1"/>
    </source>
</evidence>
<dbReference type="Pfam" id="PF13639">
    <property type="entry name" value="zf-RING_2"/>
    <property type="match status" value="1"/>
</dbReference>
<dbReference type="PANTHER" id="PTHR22937:SF214">
    <property type="entry name" value="RING-TYPE E3 UBIQUITIN TRANSFERASE"/>
    <property type="match status" value="1"/>
</dbReference>
<dbReference type="PROSITE" id="PS50089">
    <property type="entry name" value="ZF_RING_2"/>
    <property type="match status" value="1"/>
</dbReference>
<feature type="region of interest" description="Disordered" evidence="9">
    <location>
        <begin position="144"/>
        <end position="307"/>
    </location>
</feature>
<dbReference type="EMBL" id="CP136890">
    <property type="protein sequence ID" value="WOK95017.1"/>
    <property type="molecule type" value="Genomic_DNA"/>
</dbReference>
<keyword evidence="6" id="KW-0833">Ubl conjugation pathway</keyword>
<evidence type="ECO:0000313" key="12">
    <source>
        <dbReference type="Proteomes" id="UP001327560"/>
    </source>
</evidence>
<evidence type="ECO:0000256" key="9">
    <source>
        <dbReference type="SAM" id="MobiDB-lite"/>
    </source>
</evidence>
<reference evidence="11 12" key="1">
    <citation type="submission" date="2023-10" db="EMBL/GenBank/DDBJ databases">
        <title>Chromosome-scale genome assembly provides insights into flower coloration mechanisms of Canna indica.</title>
        <authorList>
            <person name="Li C."/>
        </authorList>
    </citation>
    <scope>NUCLEOTIDE SEQUENCE [LARGE SCALE GENOMIC DNA]</scope>
    <source>
        <tissue evidence="11">Flower</tissue>
    </source>
</reference>
<feature type="domain" description="RING-type" evidence="10">
    <location>
        <begin position="438"/>
        <end position="479"/>
    </location>
</feature>
<evidence type="ECO:0000256" key="7">
    <source>
        <dbReference type="ARBA" id="ARBA00022833"/>
    </source>
</evidence>
<dbReference type="AlphaFoldDB" id="A0AAQ3Q3T5"/>
<dbReference type="GO" id="GO:0061630">
    <property type="term" value="F:ubiquitin protein ligase activity"/>
    <property type="evidence" value="ECO:0007669"/>
    <property type="project" value="UniProtKB-EC"/>
</dbReference>
<keyword evidence="7" id="KW-0862">Zinc</keyword>
<comment type="catalytic activity">
    <reaction evidence="1">
        <text>S-ubiquitinyl-[E2 ubiquitin-conjugating enzyme]-L-cysteine + [acceptor protein]-L-lysine = [E2 ubiquitin-conjugating enzyme]-L-cysteine + N(6)-ubiquitinyl-[acceptor protein]-L-lysine.</text>
        <dbReference type="EC" id="2.3.2.27"/>
    </reaction>
</comment>
<keyword evidence="3" id="KW-0808">Transferase</keyword>
<evidence type="ECO:0000256" key="8">
    <source>
        <dbReference type="PROSITE-ProRule" id="PRU00175"/>
    </source>
</evidence>
<feature type="compositionally biased region" description="Polar residues" evidence="9">
    <location>
        <begin position="149"/>
        <end position="169"/>
    </location>
</feature>
<dbReference type="EC" id="2.3.2.27" evidence="2"/>
<dbReference type="FunFam" id="3.30.40.10:FF:000504">
    <property type="entry name" value="E3 ubiquitin-protein ligase arkadia"/>
    <property type="match status" value="1"/>
</dbReference>
<evidence type="ECO:0000256" key="1">
    <source>
        <dbReference type="ARBA" id="ARBA00000900"/>
    </source>
</evidence>
<feature type="compositionally biased region" description="Polar residues" evidence="9">
    <location>
        <begin position="258"/>
        <end position="268"/>
    </location>
</feature>
<feature type="compositionally biased region" description="Polar residues" evidence="9">
    <location>
        <begin position="224"/>
        <end position="250"/>
    </location>
</feature>
<feature type="compositionally biased region" description="Low complexity" evidence="9">
    <location>
        <begin position="187"/>
        <end position="208"/>
    </location>
</feature>
<dbReference type="Gene3D" id="3.30.40.10">
    <property type="entry name" value="Zinc/RING finger domain, C3HC4 (zinc finger)"/>
    <property type="match status" value="1"/>
</dbReference>
<evidence type="ECO:0000259" key="10">
    <source>
        <dbReference type="PROSITE" id="PS50089"/>
    </source>
</evidence>
<accession>A0AAQ3Q3T5</accession>
<feature type="compositionally biased region" description="Polar residues" evidence="9">
    <location>
        <begin position="292"/>
        <end position="302"/>
    </location>
</feature>
<dbReference type="Proteomes" id="UP001327560">
    <property type="component" value="Chromosome 1"/>
</dbReference>
<dbReference type="GO" id="GO:0008270">
    <property type="term" value="F:zinc ion binding"/>
    <property type="evidence" value="ECO:0007669"/>
    <property type="project" value="UniProtKB-KW"/>
</dbReference>
<gene>
    <name evidence="11" type="ORF">Cni_G03722</name>
</gene>
<evidence type="ECO:0000256" key="2">
    <source>
        <dbReference type="ARBA" id="ARBA00012483"/>
    </source>
</evidence>
<proteinExistence type="predicted"/>
<keyword evidence="5 8" id="KW-0863">Zinc-finger</keyword>
<evidence type="ECO:0000256" key="3">
    <source>
        <dbReference type="ARBA" id="ARBA00022679"/>
    </source>
</evidence>